<keyword evidence="1" id="KW-0479">Metal-binding</keyword>
<evidence type="ECO:0000256" key="2">
    <source>
        <dbReference type="ARBA" id="ARBA00022737"/>
    </source>
</evidence>
<feature type="domain" description="EF-hand" evidence="4">
    <location>
        <begin position="129"/>
        <end position="158"/>
    </location>
</feature>
<dbReference type="Pfam" id="PF13499">
    <property type="entry name" value="EF-hand_7"/>
    <property type="match status" value="1"/>
</dbReference>
<dbReference type="InterPro" id="IPR018247">
    <property type="entry name" value="EF_Hand_1_Ca_BS"/>
</dbReference>
<proteinExistence type="predicted"/>
<dbReference type="PANTHER" id="PTHR34524:SF6">
    <property type="entry name" value="CALCYPHOSINE LIKE"/>
    <property type="match status" value="1"/>
</dbReference>
<dbReference type="AlphaFoldDB" id="A0A8T1UC32"/>
<sequence length="512" mass="58585">MIGRKQRKRVVYVDGIPIESTLLEAGESGLKGEEKNDPTSLAALDPQALFDKYDTDGSGDIDFEEFKVLLHDLSVNLTEPKARAYFRRCDRRRRGCISFDEFRLALYTCDPKNPDRTGGFAPGQSLAPKDLFEMFDKEEEGAVDRAAFMELLEFIGRKMPLDKIEDLFATYEDVELEMLSYLQFKKAWLSVVDVQAELRQRGEKFNRFLPPKMLAKKLAMLVSLEEKQEALTLLEANNTLSDEMIATQRRELVTEARCLARVTLAEALDAAGHVYVFGKGAYQRFDCEPKEPDFVDFMDYNITVEPDLDVDNLSLSLFVRGVEMAKPTRMALLETLGECLELERECVGEKFHEHMKQQDQIARRHRKERREKAMMSVVVKANALWFELNELREKMATAERERLIKGDEEYDKMKRKITHATQKLKRRAREGHSAMIVADSNSNNKTDKDLLYINGLTARGPASRFFNGSQALQSIATALYLYGDVETVDDLDSETDEISERIGYHVMVGDLE</sequence>
<dbReference type="SMART" id="SM00054">
    <property type="entry name" value="EFh"/>
    <property type="match status" value="3"/>
</dbReference>
<dbReference type="Proteomes" id="UP000688947">
    <property type="component" value="Unassembled WGS sequence"/>
</dbReference>
<organism evidence="5 6">
    <name type="scientific">Phytophthora cactorum</name>
    <dbReference type="NCBI Taxonomy" id="29920"/>
    <lineage>
        <taxon>Eukaryota</taxon>
        <taxon>Sar</taxon>
        <taxon>Stramenopiles</taxon>
        <taxon>Oomycota</taxon>
        <taxon>Peronosporomycetes</taxon>
        <taxon>Peronosporales</taxon>
        <taxon>Peronosporaceae</taxon>
        <taxon>Phytophthora</taxon>
    </lineage>
</organism>
<feature type="domain" description="EF-hand" evidence="4">
    <location>
        <begin position="41"/>
        <end position="76"/>
    </location>
</feature>
<feature type="domain" description="EF-hand" evidence="4">
    <location>
        <begin position="77"/>
        <end position="112"/>
    </location>
</feature>
<dbReference type="EMBL" id="JAENGZ010000556">
    <property type="protein sequence ID" value="KAG6957254.1"/>
    <property type="molecule type" value="Genomic_DNA"/>
</dbReference>
<keyword evidence="3" id="KW-0106">Calcium</keyword>
<evidence type="ECO:0000313" key="5">
    <source>
        <dbReference type="EMBL" id="KAG6957254.1"/>
    </source>
</evidence>
<evidence type="ECO:0000256" key="3">
    <source>
        <dbReference type="ARBA" id="ARBA00022837"/>
    </source>
</evidence>
<accession>A0A8T1UC32</accession>
<protein>
    <recommendedName>
        <fullName evidence="4">EF-hand domain-containing protein</fullName>
    </recommendedName>
</protein>
<dbReference type="VEuPathDB" id="FungiDB:PC110_g69"/>
<evidence type="ECO:0000259" key="4">
    <source>
        <dbReference type="PROSITE" id="PS50222"/>
    </source>
</evidence>
<dbReference type="OrthoDB" id="186625at2759"/>
<evidence type="ECO:0000313" key="6">
    <source>
        <dbReference type="Proteomes" id="UP000688947"/>
    </source>
</evidence>
<dbReference type="InterPro" id="IPR002048">
    <property type="entry name" value="EF_hand_dom"/>
</dbReference>
<evidence type="ECO:0000256" key="1">
    <source>
        <dbReference type="ARBA" id="ARBA00022723"/>
    </source>
</evidence>
<dbReference type="PANTHER" id="PTHR34524">
    <property type="entry name" value="CALCYPHOSIN"/>
    <property type="match status" value="1"/>
</dbReference>
<keyword evidence="2" id="KW-0677">Repeat</keyword>
<dbReference type="PROSITE" id="PS50222">
    <property type="entry name" value="EF_HAND_2"/>
    <property type="match status" value="3"/>
</dbReference>
<name>A0A8T1UC32_9STRA</name>
<dbReference type="PROSITE" id="PS00018">
    <property type="entry name" value="EF_HAND_1"/>
    <property type="match status" value="1"/>
</dbReference>
<dbReference type="InterPro" id="IPR051581">
    <property type="entry name" value="Ca-bind"/>
</dbReference>
<reference evidence="5" key="1">
    <citation type="submission" date="2021-01" db="EMBL/GenBank/DDBJ databases">
        <title>Phytophthora aleatoria, a newly-described species from Pinus radiata is distinct from Phytophthora cactorum isolates based on comparative genomics.</title>
        <authorList>
            <person name="Mcdougal R."/>
            <person name="Panda P."/>
            <person name="Williams N."/>
            <person name="Studholme D.J."/>
        </authorList>
    </citation>
    <scope>NUCLEOTIDE SEQUENCE</scope>
    <source>
        <strain evidence="5">NZFS 3830</strain>
    </source>
</reference>
<dbReference type="GO" id="GO:0005509">
    <property type="term" value="F:calcium ion binding"/>
    <property type="evidence" value="ECO:0007669"/>
    <property type="project" value="InterPro"/>
</dbReference>
<gene>
    <name evidence="5" type="ORF">JG687_00010097</name>
</gene>
<comment type="caution">
    <text evidence="5">The sequence shown here is derived from an EMBL/GenBank/DDBJ whole genome shotgun (WGS) entry which is preliminary data.</text>
</comment>
<dbReference type="VEuPathDB" id="FungiDB:PC110_g11132"/>